<dbReference type="AlphaFoldDB" id="A0A8D8BTL4"/>
<dbReference type="EMBL" id="HBUE01089953">
    <property type="protein sequence ID" value="CAG6481073.1"/>
    <property type="molecule type" value="Transcribed_RNA"/>
</dbReference>
<dbReference type="Pfam" id="PF07165">
    <property type="entry name" value="DUF1397"/>
    <property type="match status" value="1"/>
</dbReference>
<proteinExistence type="predicted"/>
<dbReference type="EMBL" id="HBUE01089954">
    <property type="protein sequence ID" value="CAG6481074.1"/>
    <property type="molecule type" value="Transcribed_RNA"/>
</dbReference>
<dbReference type="PANTHER" id="PTHR20997:SF2">
    <property type="entry name" value="EG:BACR42I17.2 PROTEIN-RELATED"/>
    <property type="match status" value="1"/>
</dbReference>
<evidence type="ECO:0000313" key="2">
    <source>
        <dbReference type="EMBL" id="CAG6481055.1"/>
    </source>
</evidence>
<dbReference type="EMBL" id="HBUE01089944">
    <property type="protein sequence ID" value="CAG6481059.1"/>
    <property type="molecule type" value="Transcribed_RNA"/>
</dbReference>
<keyword evidence="1" id="KW-0732">Signal</keyword>
<reference evidence="2" key="1">
    <citation type="submission" date="2021-05" db="EMBL/GenBank/DDBJ databases">
        <authorList>
            <person name="Alioto T."/>
            <person name="Alioto T."/>
            <person name="Gomez Garrido J."/>
        </authorList>
    </citation>
    <scope>NUCLEOTIDE SEQUENCE</scope>
</reference>
<dbReference type="EMBL" id="HBUE01089950">
    <property type="protein sequence ID" value="CAG6481070.1"/>
    <property type="molecule type" value="Transcribed_RNA"/>
</dbReference>
<dbReference type="EMBL" id="HBUE01089939">
    <property type="protein sequence ID" value="CAG6481041.1"/>
    <property type="molecule type" value="Transcribed_RNA"/>
</dbReference>
<dbReference type="PANTHER" id="PTHR20997">
    <property type="entry name" value="EG:BACR42I17.2 PROTEIN-RELATED"/>
    <property type="match status" value="1"/>
</dbReference>
<sequence>MNLLLIVTVIIAIANGCSSAPTEDTDERESLQELEAVRCLRQTLEDSCERNSGSNATYGDMMEAVADIPACVGSKFDLEVLIDGWNQLSNTTREQYFTTYCPVVKQSVQECLVPVEAISRLCMTSEAQRVEWPDFPMYLLPKVVDLLCEGHGEILFANNSQSPTKCFENYFTYMKQCMRNFVSETNAKPRGEFAEVECRVLERSRRCVFDKLTNCGNGELIRVFDLPYRSVVEQTACRNFIKLE</sequence>
<feature type="chain" id="PRO_5036427920" evidence="1">
    <location>
        <begin position="20"/>
        <end position="244"/>
    </location>
</feature>
<dbReference type="InterPro" id="IPR009832">
    <property type="entry name" value="DUF1397"/>
</dbReference>
<name>A0A8D8BTL4_CULPI</name>
<dbReference type="EMBL" id="HBUE01089938">
    <property type="protein sequence ID" value="CAG6481037.1"/>
    <property type="molecule type" value="Transcribed_RNA"/>
</dbReference>
<feature type="signal peptide" evidence="1">
    <location>
        <begin position="1"/>
        <end position="19"/>
    </location>
</feature>
<dbReference type="EMBL" id="HBUE01089943">
    <property type="protein sequence ID" value="CAG6481055.1"/>
    <property type="molecule type" value="Transcribed_RNA"/>
</dbReference>
<dbReference type="EMBL" id="HBUE01089941">
    <property type="protein sequence ID" value="CAG6481047.1"/>
    <property type="molecule type" value="Transcribed_RNA"/>
</dbReference>
<organism evidence="2">
    <name type="scientific">Culex pipiens</name>
    <name type="common">House mosquito</name>
    <dbReference type="NCBI Taxonomy" id="7175"/>
    <lineage>
        <taxon>Eukaryota</taxon>
        <taxon>Metazoa</taxon>
        <taxon>Ecdysozoa</taxon>
        <taxon>Arthropoda</taxon>
        <taxon>Hexapoda</taxon>
        <taxon>Insecta</taxon>
        <taxon>Pterygota</taxon>
        <taxon>Neoptera</taxon>
        <taxon>Endopterygota</taxon>
        <taxon>Diptera</taxon>
        <taxon>Nematocera</taxon>
        <taxon>Culicoidea</taxon>
        <taxon>Culicidae</taxon>
        <taxon>Culicinae</taxon>
        <taxon>Culicini</taxon>
        <taxon>Culex</taxon>
        <taxon>Culex</taxon>
    </lineage>
</organism>
<protein>
    <submittedName>
        <fullName evidence="2">(northern house mosquito) hypothetical protein</fullName>
    </submittedName>
</protein>
<evidence type="ECO:0000256" key="1">
    <source>
        <dbReference type="SAM" id="SignalP"/>
    </source>
</evidence>
<accession>A0A8D8BTL4</accession>
<dbReference type="EMBL" id="HBUE01089945">
    <property type="protein sequence ID" value="CAG6481063.1"/>
    <property type="molecule type" value="Transcribed_RNA"/>
</dbReference>